<keyword evidence="2" id="KW-0547">Nucleotide-binding</keyword>
<sequence length="335" mass="37414">MVKKGFLLTMLKVATTRVSSKLLCVLMESDLFAIRLTESYQIVLSRKIKGQHHGQKRVFVDPLVATHSILISLEWTHSYLEVNPSPLLNRRNPLVETDERLVAISAFHKGKVKMLACTFDPALGGRSIDIAIAHQLAQGFNKPGSDVTKNKRSWIRLLAEVDKLKRQMSANVSALPINVECLIDERDFSAKMKRSDMEELCAPLFERVEKTLRRCLAESGLKQEDISEIELIGGSTRIPAVKSLIEQVFGKPPSTTLNQDECVARGAAIMAAMLSPSFKVREFSLTDLQPYAINLNWSGEDVEHGRWQICTDIECTQGVHKGKAHMTKLPHATAI</sequence>
<evidence type="ECO:0000256" key="3">
    <source>
        <dbReference type="ARBA" id="ARBA00022840"/>
    </source>
</evidence>
<evidence type="ECO:0000256" key="1">
    <source>
        <dbReference type="ARBA" id="ARBA00007381"/>
    </source>
</evidence>
<dbReference type="EMBL" id="JAOYFB010000040">
    <property type="protein sequence ID" value="KAK4035891.1"/>
    <property type="molecule type" value="Genomic_DNA"/>
</dbReference>
<dbReference type="PROSITE" id="PS01036">
    <property type="entry name" value="HSP70_3"/>
    <property type="match status" value="1"/>
</dbReference>
<comment type="similarity">
    <text evidence="1">Belongs to the heat shock protein 70 family.</text>
</comment>
<name>A0ABR0B2H9_9CRUS</name>
<dbReference type="Proteomes" id="UP001234178">
    <property type="component" value="Unassembled WGS sequence"/>
</dbReference>
<dbReference type="PRINTS" id="PR00301">
    <property type="entry name" value="HEATSHOCK70"/>
</dbReference>
<dbReference type="PANTHER" id="PTHR45639:SF4">
    <property type="entry name" value="HSC70CB, ISOFORM G"/>
    <property type="match status" value="1"/>
</dbReference>
<keyword evidence="5" id="KW-1185">Reference proteome</keyword>
<dbReference type="InterPro" id="IPR043129">
    <property type="entry name" value="ATPase_NBD"/>
</dbReference>
<organism evidence="4 5">
    <name type="scientific">Daphnia magna</name>
    <dbReference type="NCBI Taxonomy" id="35525"/>
    <lineage>
        <taxon>Eukaryota</taxon>
        <taxon>Metazoa</taxon>
        <taxon>Ecdysozoa</taxon>
        <taxon>Arthropoda</taxon>
        <taxon>Crustacea</taxon>
        <taxon>Branchiopoda</taxon>
        <taxon>Diplostraca</taxon>
        <taxon>Cladocera</taxon>
        <taxon>Anomopoda</taxon>
        <taxon>Daphniidae</taxon>
        <taxon>Daphnia</taxon>
    </lineage>
</organism>
<evidence type="ECO:0000313" key="4">
    <source>
        <dbReference type="EMBL" id="KAK4035891.1"/>
    </source>
</evidence>
<dbReference type="PANTHER" id="PTHR45639">
    <property type="entry name" value="HSC70CB, ISOFORM G-RELATED"/>
    <property type="match status" value="1"/>
</dbReference>
<proteinExistence type="inferred from homology"/>
<dbReference type="Pfam" id="PF00012">
    <property type="entry name" value="HSP70"/>
    <property type="match status" value="1"/>
</dbReference>
<comment type="caution">
    <text evidence="4">The sequence shown here is derived from an EMBL/GenBank/DDBJ whole genome shotgun (WGS) entry which is preliminary data.</text>
</comment>
<gene>
    <name evidence="4" type="ORF">OUZ56_027970</name>
</gene>
<evidence type="ECO:0000313" key="5">
    <source>
        <dbReference type="Proteomes" id="UP001234178"/>
    </source>
</evidence>
<protein>
    <submittedName>
        <fullName evidence="4">Uncharacterized protein</fullName>
    </submittedName>
</protein>
<keyword evidence="3" id="KW-0067">ATP-binding</keyword>
<dbReference type="InterPro" id="IPR018181">
    <property type="entry name" value="Heat_shock_70_CS"/>
</dbReference>
<reference evidence="4 5" key="1">
    <citation type="journal article" date="2023" name="Nucleic Acids Res.">
        <title>The hologenome of Daphnia magna reveals possible DNA methylation and microbiome-mediated evolution of the host genome.</title>
        <authorList>
            <person name="Chaturvedi A."/>
            <person name="Li X."/>
            <person name="Dhandapani V."/>
            <person name="Marshall H."/>
            <person name="Kissane S."/>
            <person name="Cuenca-Cambronero M."/>
            <person name="Asole G."/>
            <person name="Calvet F."/>
            <person name="Ruiz-Romero M."/>
            <person name="Marangio P."/>
            <person name="Guigo R."/>
            <person name="Rago D."/>
            <person name="Mirbahai L."/>
            <person name="Eastwood N."/>
            <person name="Colbourne J.K."/>
            <person name="Zhou J."/>
            <person name="Mallon E."/>
            <person name="Orsini L."/>
        </authorList>
    </citation>
    <scope>NUCLEOTIDE SEQUENCE [LARGE SCALE GENOMIC DNA]</scope>
    <source>
        <strain evidence="4">LRV0_1</strain>
    </source>
</reference>
<dbReference type="Gene3D" id="3.30.420.40">
    <property type="match status" value="2"/>
</dbReference>
<evidence type="ECO:0000256" key="2">
    <source>
        <dbReference type="ARBA" id="ARBA00022741"/>
    </source>
</evidence>
<dbReference type="SUPFAM" id="SSF53067">
    <property type="entry name" value="Actin-like ATPase domain"/>
    <property type="match status" value="1"/>
</dbReference>
<accession>A0ABR0B2H9</accession>
<dbReference type="Gene3D" id="3.90.640.10">
    <property type="entry name" value="Actin, Chain A, domain 4"/>
    <property type="match status" value="1"/>
</dbReference>
<dbReference type="InterPro" id="IPR013126">
    <property type="entry name" value="Hsp_70_fam"/>
</dbReference>